<evidence type="ECO:0000256" key="1">
    <source>
        <dbReference type="SAM" id="MobiDB-lite"/>
    </source>
</evidence>
<dbReference type="EMBL" id="BPLR01001511">
    <property type="protein sequence ID" value="GIZ02830.1"/>
    <property type="molecule type" value="Genomic_DNA"/>
</dbReference>
<reference evidence="2 3" key="1">
    <citation type="submission" date="2021-06" db="EMBL/GenBank/DDBJ databases">
        <title>Caerostris extrusa draft genome.</title>
        <authorList>
            <person name="Kono N."/>
            <person name="Arakawa K."/>
        </authorList>
    </citation>
    <scope>NUCLEOTIDE SEQUENCE [LARGE SCALE GENOMIC DNA]</scope>
</reference>
<keyword evidence="3" id="KW-1185">Reference proteome</keyword>
<proteinExistence type="predicted"/>
<evidence type="ECO:0000313" key="3">
    <source>
        <dbReference type="Proteomes" id="UP001054945"/>
    </source>
</evidence>
<evidence type="ECO:0000313" key="2">
    <source>
        <dbReference type="EMBL" id="GIZ02830.1"/>
    </source>
</evidence>
<dbReference type="AlphaFoldDB" id="A0AAV4Y9G1"/>
<accession>A0AAV4Y9G1</accession>
<feature type="region of interest" description="Disordered" evidence="1">
    <location>
        <begin position="1"/>
        <end position="44"/>
    </location>
</feature>
<feature type="compositionally biased region" description="Polar residues" evidence="1">
    <location>
        <begin position="1"/>
        <end position="42"/>
    </location>
</feature>
<sequence>MNSNQHPNVSGPQTFTIKPGQDNHQQVRQATTSQPSFKSNEISARVEATATSGCRESICRRGVRMTSYGFFRECPDYPMTDACTLSSRPL</sequence>
<name>A0AAV4Y9G1_CAEEX</name>
<organism evidence="2 3">
    <name type="scientific">Caerostris extrusa</name>
    <name type="common">Bark spider</name>
    <name type="synonym">Caerostris bankana</name>
    <dbReference type="NCBI Taxonomy" id="172846"/>
    <lineage>
        <taxon>Eukaryota</taxon>
        <taxon>Metazoa</taxon>
        <taxon>Ecdysozoa</taxon>
        <taxon>Arthropoda</taxon>
        <taxon>Chelicerata</taxon>
        <taxon>Arachnida</taxon>
        <taxon>Araneae</taxon>
        <taxon>Araneomorphae</taxon>
        <taxon>Entelegynae</taxon>
        <taxon>Araneoidea</taxon>
        <taxon>Araneidae</taxon>
        <taxon>Caerostris</taxon>
    </lineage>
</organism>
<dbReference type="Proteomes" id="UP001054945">
    <property type="component" value="Unassembled WGS sequence"/>
</dbReference>
<comment type="caution">
    <text evidence="2">The sequence shown here is derived from an EMBL/GenBank/DDBJ whole genome shotgun (WGS) entry which is preliminary data.</text>
</comment>
<gene>
    <name evidence="2" type="ORF">CEXT_735351</name>
</gene>
<protein>
    <submittedName>
        <fullName evidence="2">Uncharacterized protein</fullName>
    </submittedName>
</protein>